<accession>A0A0M8ZWH8</accession>
<reference evidence="1 2" key="1">
    <citation type="submission" date="2015-07" db="EMBL/GenBank/DDBJ databases">
        <title>The genome of Melipona quadrifasciata.</title>
        <authorList>
            <person name="Pan H."/>
            <person name="Kapheim K."/>
        </authorList>
    </citation>
    <scope>NUCLEOTIDE SEQUENCE [LARGE SCALE GENOMIC DNA]</scope>
    <source>
        <strain evidence="1">0111107301</strain>
        <tissue evidence="1">Whole body</tissue>
    </source>
</reference>
<organism evidence="1 2">
    <name type="scientific">Melipona quadrifasciata</name>
    <dbReference type="NCBI Taxonomy" id="166423"/>
    <lineage>
        <taxon>Eukaryota</taxon>
        <taxon>Metazoa</taxon>
        <taxon>Ecdysozoa</taxon>
        <taxon>Arthropoda</taxon>
        <taxon>Hexapoda</taxon>
        <taxon>Insecta</taxon>
        <taxon>Pterygota</taxon>
        <taxon>Neoptera</taxon>
        <taxon>Endopterygota</taxon>
        <taxon>Hymenoptera</taxon>
        <taxon>Apocrita</taxon>
        <taxon>Aculeata</taxon>
        <taxon>Apoidea</taxon>
        <taxon>Anthophila</taxon>
        <taxon>Apidae</taxon>
        <taxon>Melipona</taxon>
    </lineage>
</organism>
<keyword evidence="2" id="KW-1185">Reference proteome</keyword>
<dbReference type="EMBL" id="KQ435836">
    <property type="protein sequence ID" value="KOX71486.1"/>
    <property type="molecule type" value="Genomic_DNA"/>
</dbReference>
<proteinExistence type="predicted"/>
<sequence>MEDFNLQTHYSIPIGSIFKKKIIFTCPKRTNFIPPLGVSLYVGSHRSRLYARSMLGHPVRNSPVCYRFKEKENGGIEDDIKRESIKKGIPEGGSSGNGATFRQQDVRQPADIPVLSDANSLVFRAARQLCDNSMSRRLLLRAATAAWPPSSSTKAIYTSLVYRLFYNSLVYRLFRRCNVAFCSQNRKTFSNVSTDMYTGRILCHQRELNVKNRRKCCDSWIEINLREKVRTFISNSVVACSGE</sequence>
<name>A0A0M8ZWH8_9HYME</name>
<evidence type="ECO:0000313" key="1">
    <source>
        <dbReference type="EMBL" id="KOX71486.1"/>
    </source>
</evidence>
<evidence type="ECO:0000313" key="2">
    <source>
        <dbReference type="Proteomes" id="UP000053105"/>
    </source>
</evidence>
<dbReference type="AlphaFoldDB" id="A0A0M8ZWH8"/>
<gene>
    <name evidence="1" type="ORF">WN51_03793</name>
</gene>
<dbReference type="Proteomes" id="UP000053105">
    <property type="component" value="Unassembled WGS sequence"/>
</dbReference>
<protein>
    <submittedName>
        <fullName evidence="1">Uncharacterized protein</fullName>
    </submittedName>
</protein>